<reference evidence="2 3" key="1">
    <citation type="submission" date="2014-04" db="EMBL/GenBank/DDBJ databases">
        <authorList>
            <consortium name="DOE Joint Genome Institute"/>
            <person name="Kuo A."/>
            <person name="Kohler A."/>
            <person name="Costa M.D."/>
            <person name="Nagy L.G."/>
            <person name="Floudas D."/>
            <person name="Copeland A."/>
            <person name="Barry K.W."/>
            <person name="Cichocki N."/>
            <person name="Veneault-Fourrey C."/>
            <person name="LaButti K."/>
            <person name="Lindquist E.A."/>
            <person name="Lipzen A."/>
            <person name="Lundell T."/>
            <person name="Morin E."/>
            <person name="Murat C."/>
            <person name="Sun H."/>
            <person name="Tunlid A."/>
            <person name="Henrissat B."/>
            <person name="Grigoriev I.V."/>
            <person name="Hibbett D.S."/>
            <person name="Martin F."/>
            <person name="Nordberg H.P."/>
            <person name="Cantor M.N."/>
            <person name="Hua S.X."/>
        </authorList>
    </citation>
    <scope>NUCLEOTIDE SEQUENCE [LARGE SCALE GENOMIC DNA]</scope>
    <source>
        <strain evidence="2 3">441</strain>
    </source>
</reference>
<dbReference type="Proteomes" id="UP000054018">
    <property type="component" value="Unassembled WGS sequence"/>
</dbReference>
<organism evidence="2 3">
    <name type="scientific">Pisolithus microcarpus 441</name>
    <dbReference type="NCBI Taxonomy" id="765257"/>
    <lineage>
        <taxon>Eukaryota</taxon>
        <taxon>Fungi</taxon>
        <taxon>Dikarya</taxon>
        <taxon>Basidiomycota</taxon>
        <taxon>Agaricomycotina</taxon>
        <taxon>Agaricomycetes</taxon>
        <taxon>Agaricomycetidae</taxon>
        <taxon>Boletales</taxon>
        <taxon>Sclerodermatineae</taxon>
        <taxon>Pisolithaceae</taxon>
        <taxon>Pisolithus</taxon>
    </lineage>
</organism>
<evidence type="ECO:0000313" key="3">
    <source>
        <dbReference type="Proteomes" id="UP000054018"/>
    </source>
</evidence>
<name>A0A0C9ZP15_9AGAM</name>
<sequence length="59" mass="6561">MPVYGVLSTNATKPRALSGKKAKLEKRARKAPHGWDDRKGVSRTKNRATQRGKNANKDD</sequence>
<reference evidence="3" key="2">
    <citation type="submission" date="2015-01" db="EMBL/GenBank/DDBJ databases">
        <title>Evolutionary Origins and Diversification of the Mycorrhizal Mutualists.</title>
        <authorList>
            <consortium name="DOE Joint Genome Institute"/>
            <consortium name="Mycorrhizal Genomics Consortium"/>
            <person name="Kohler A."/>
            <person name="Kuo A."/>
            <person name="Nagy L.G."/>
            <person name="Floudas D."/>
            <person name="Copeland A."/>
            <person name="Barry K.W."/>
            <person name="Cichocki N."/>
            <person name="Veneault-Fourrey C."/>
            <person name="LaButti K."/>
            <person name="Lindquist E.A."/>
            <person name="Lipzen A."/>
            <person name="Lundell T."/>
            <person name="Morin E."/>
            <person name="Murat C."/>
            <person name="Riley R."/>
            <person name="Ohm R."/>
            <person name="Sun H."/>
            <person name="Tunlid A."/>
            <person name="Henrissat B."/>
            <person name="Grigoriev I.V."/>
            <person name="Hibbett D.S."/>
            <person name="Martin F."/>
        </authorList>
    </citation>
    <scope>NUCLEOTIDE SEQUENCE [LARGE SCALE GENOMIC DNA]</scope>
    <source>
        <strain evidence="3">441</strain>
    </source>
</reference>
<feature type="compositionally biased region" description="Basic residues" evidence="1">
    <location>
        <begin position="18"/>
        <end position="32"/>
    </location>
</feature>
<feature type="non-terminal residue" evidence="2">
    <location>
        <position position="1"/>
    </location>
</feature>
<evidence type="ECO:0000313" key="2">
    <source>
        <dbReference type="EMBL" id="KIK24042.1"/>
    </source>
</evidence>
<feature type="region of interest" description="Disordered" evidence="1">
    <location>
        <begin position="1"/>
        <end position="59"/>
    </location>
</feature>
<protein>
    <submittedName>
        <fullName evidence="2">Uncharacterized protein</fullName>
    </submittedName>
</protein>
<dbReference type="AlphaFoldDB" id="A0A0C9ZP15"/>
<evidence type="ECO:0000256" key="1">
    <source>
        <dbReference type="SAM" id="MobiDB-lite"/>
    </source>
</evidence>
<feature type="compositionally biased region" description="Basic residues" evidence="1">
    <location>
        <begin position="41"/>
        <end position="50"/>
    </location>
</feature>
<gene>
    <name evidence="2" type="ORF">PISMIDRAFT_678522</name>
</gene>
<keyword evidence="3" id="KW-1185">Reference proteome</keyword>
<accession>A0A0C9ZP15</accession>
<dbReference type="EMBL" id="KN833720">
    <property type="protein sequence ID" value="KIK24042.1"/>
    <property type="molecule type" value="Genomic_DNA"/>
</dbReference>
<proteinExistence type="predicted"/>
<dbReference type="HOGENOM" id="CLU_2961736_0_0_1"/>